<protein>
    <submittedName>
        <fullName evidence="1">Uncharacterized protein</fullName>
    </submittedName>
</protein>
<name>A0A182JJT7_ANOAO</name>
<sequence length="135" mass="14514">MDSFDRNQLQSFTRPFTAGGGHICGGVTIVLLLSLTGGIRDKTPNLVHFAVARTLPSIRGRPVHWYAYGLGGLFMAPTTDDGAGAAEDTRTTVTVAEAIQGIFAGESRGHERVLFMEIDGKMAMVTLITWNANTM</sequence>
<accession>A0A182JJT7</accession>
<evidence type="ECO:0000313" key="1">
    <source>
        <dbReference type="EnsemblMetazoa" id="AATE019396-PA.1"/>
    </source>
</evidence>
<dbReference type="VEuPathDB" id="VectorBase:AATE019396"/>
<reference evidence="1" key="1">
    <citation type="submission" date="2022-08" db="UniProtKB">
        <authorList>
            <consortium name="EnsemblMetazoa"/>
        </authorList>
    </citation>
    <scope>IDENTIFICATION</scope>
    <source>
        <strain evidence="1">EBRO</strain>
    </source>
</reference>
<dbReference type="AlphaFoldDB" id="A0A182JJT7"/>
<proteinExistence type="predicted"/>
<dbReference type="EnsemblMetazoa" id="AATE019396-RA">
    <property type="protein sequence ID" value="AATE019396-PA.1"/>
    <property type="gene ID" value="AATE019396"/>
</dbReference>
<organism evidence="1">
    <name type="scientific">Anopheles atroparvus</name>
    <name type="common">European mosquito</name>
    <dbReference type="NCBI Taxonomy" id="41427"/>
    <lineage>
        <taxon>Eukaryota</taxon>
        <taxon>Metazoa</taxon>
        <taxon>Ecdysozoa</taxon>
        <taxon>Arthropoda</taxon>
        <taxon>Hexapoda</taxon>
        <taxon>Insecta</taxon>
        <taxon>Pterygota</taxon>
        <taxon>Neoptera</taxon>
        <taxon>Endopterygota</taxon>
        <taxon>Diptera</taxon>
        <taxon>Nematocera</taxon>
        <taxon>Culicoidea</taxon>
        <taxon>Culicidae</taxon>
        <taxon>Anophelinae</taxon>
        <taxon>Anopheles</taxon>
    </lineage>
</organism>